<dbReference type="AlphaFoldDB" id="A0A1M6AS09"/>
<evidence type="ECO:0000256" key="2">
    <source>
        <dbReference type="ARBA" id="ARBA00023002"/>
    </source>
</evidence>
<dbReference type="Proteomes" id="UP000184543">
    <property type="component" value="Unassembled WGS sequence"/>
</dbReference>
<dbReference type="Pfam" id="PF00248">
    <property type="entry name" value="Aldo_ket_red"/>
    <property type="match status" value="1"/>
</dbReference>
<dbReference type="InterPro" id="IPR023210">
    <property type="entry name" value="NADP_OxRdtase_dom"/>
</dbReference>
<evidence type="ECO:0000256" key="1">
    <source>
        <dbReference type="ARBA" id="ARBA00022857"/>
    </source>
</evidence>
<dbReference type="Gene3D" id="3.20.20.100">
    <property type="entry name" value="NADP-dependent oxidoreductase domain"/>
    <property type="match status" value="1"/>
</dbReference>
<dbReference type="InterPro" id="IPR050523">
    <property type="entry name" value="AKR_Detox_Biosynth"/>
</dbReference>
<dbReference type="InterPro" id="IPR036812">
    <property type="entry name" value="NAD(P)_OxRdtase_dom_sf"/>
</dbReference>
<dbReference type="PANTHER" id="PTHR43364">
    <property type="entry name" value="NADH-SPECIFIC METHYLGLYOXAL REDUCTASE-RELATED"/>
    <property type="match status" value="1"/>
</dbReference>
<dbReference type="SUPFAM" id="SSF51430">
    <property type="entry name" value="NAD(P)-linked oxidoreductase"/>
    <property type="match status" value="1"/>
</dbReference>
<dbReference type="OrthoDB" id="9773828at2"/>
<gene>
    <name evidence="6" type="ORF">SAMN04488513_101160</name>
</gene>
<feature type="domain" description="NADP-dependent oxidoreductase" evidence="5">
    <location>
        <begin position="15"/>
        <end position="337"/>
    </location>
</feature>
<comment type="similarity">
    <text evidence="3">Belongs to the aldo/keto reductase family. Aldo/keto reductase 2 subfamily.</text>
</comment>
<dbReference type="STRING" id="192903.SAMN04488513_101160"/>
<accession>A0A1M6AS09</accession>
<evidence type="ECO:0000313" key="6">
    <source>
        <dbReference type="EMBL" id="SHI39207.1"/>
    </source>
</evidence>
<protein>
    <recommendedName>
        <fullName evidence="4">Protein tas</fullName>
    </recommendedName>
</protein>
<keyword evidence="7" id="KW-1185">Reference proteome</keyword>
<dbReference type="GO" id="GO:0016491">
    <property type="term" value="F:oxidoreductase activity"/>
    <property type="evidence" value="ECO:0007669"/>
    <property type="project" value="UniProtKB-KW"/>
</dbReference>
<evidence type="ECO:0000256" key="3">
    <source>
        <dbReference type="ARBA" id="ARBA00038157"/>
    </source>
</evidence>
<dbReference type="NCBIfam" id="NF007912">
    <property type="entry name" value="PRK10625.1"/>
    <property type="match status" value="1"/>
</dbReference>
<sequence length="346" mass="39242">MKYSKLPHTDIEVSKICLGTMTWGNQNTEAEGHEQMDYAVDQGVNFFDTAELYPIPAHPDRHSVTEKIIGSWFKKNGNRDKIILASKIVGKAEMSKFIRTTGFTRESIIEAVEGSLSRLQTDYIDLYQLHWPERKTNFFGKRGYKHDISDHWEDNIHQVLETMRDLVREGKIRHVGISNETPWGTMRFLMESKVHVGLPRTLTIQNPYSLLNRLFEVGLSEIAIREKVGLLAYSPLGFGTLSGKYLGGMKPANGRISLFPQYTRYSSENAVRATEKYHKLAQENDLSLAQMALAFVNTRPFLTSTIIGATTMRQLQENIDSINVGLSDEVLKGIEEIHNEIPNPAP</sequence>
<name>A0A1M6AS09_9FLAO</name>
<dbReference type="RefSeq" id="WP_072986936.1">
    <property type="nucleotide sequence ID" value="NZ_FQYU01000001.1"/>
</dbReference>
<dbReference type="CDD" id="cd19094">
    <property type="entry name" value="AKR_Tas-like"/>
    <property type="match status" value="1"/>
</dbReference>
<proteinExistence type="inferred from homology"/>
<dbReference type="EMBL" id="FQYU01000001">
    <property type="protein sequence ID" value="SHI39207.1"/>
    <property type="molecule type" value="Genomic_DNA"/>
</dbReference>
<dbReference type="PANTHER" id="PTHR43364:SF4">
    <property type="entry name" value="NAD(P)-LINKED OXIDOREDUCTASE SUPERFAMILY PROTEIN"/>
    <property type="match status" value="1"/>
</dbReference>
<evidence type="ECO:0000259" key="5">
    <source>
        <dbReference type="Pfam" id="PF00248"/>
    </source>
</evidence>
<evidence type="ECO:0000313" key="7">
    <source>
        <dbReference type="Proteomes" id="UP000184543"/>
    </source>
</evidence>
<reference evidence="7" key="1">
    <citation type="submission" date="2016-11" db="EMBL/GenBank/DDBJ databases">
        <authorList>
            <person name="Varghese N."/>
            <person name="Submissions S."/>
        </authorList>
    </citation>
    <scope>NUCLEOTIDE SEQUENCE [LARGE SCALE GENOMIC DNA]</scope>
    <source>
        <strain evidence="7">DSM 19858</strain>
    </source>
</reference>
<evidence type="ECO:0000256" key="4">
    <source>
        <dbReference type="ARBA" id="ARBA00070119"/>
    </source>
</evidence>
<dbReference type="FunFam" id="3.20.20.100:FF:000005">
    <property type="entry name" value="NADP(H)-dependent aldo-keto reductase"/>
    <property type="match status" value="1"/>
</dbReference>
<keyword evidence="2" id="KW-0560">Oxidoreductase</keyword>
<organism evidence="6 7">
    <name type="scientific">Pseudozobellia thermophila</name>
    <dbReference type="NCBI Taxonomy" id="192903"/>
    <lineage>
        <taxon>Bacteria</taxon>
        <taxon>Pseudomonadati</taxon>
        <taxon>Bacteroidota</taxon>
        <taxon>Flavobacteriia</taxon>
        <taxon>Flavobacteriales</taxon>
        <taxon>Flavobacteriaceae</taxon>
        <taxon>Pseudozobellia</taxon>
    </lineage>
</organism>
<keyword evidence="1" id="KW-0521">NADP</keyword>